<evidence type="ECO:0000256" key="2">
    <source>
        <dbReference type="ARBA" id="ARBA00022603"/>
    </source>
</evidence>
<dbReference type="REBASE" id="456666">
    <property type="entry name" value="M.AbaDC25ORF19240P"/>
</dbReference>
<dbReference type="Pfam" id="PF01555">
    <property type="entry name" value="N6_N4_Mtase"/>
    <property type="match status" value="1"/>
</dbReference>
<reference evidence="7 8" key="1">
    <citation type="submission" date="2020-06" db="EMBL/GenBank/DDBJ databases">
        <title>Genome sequence of 2 isolates from Red Sea Mangroves.</title>
        <authorList>
            <person name="Sefrji F."/>
            <person name="Michoud G."/>
            <person name="Merlino G."/>
            <person name="Daffonchio D."/>
        </authorList>
    </citation>
    <scope>NUCLEOTIDE SEQUENCE [LARGE SCALE GENOMIC DNA]</scope>
    <source>
        <strain evidence="7 8">R1DC25</strain>
    </source>
</reference>
<dbReference type="RefSeq" id="WP_213162017.1">
    <property type="nucleotide sequence ID" value="NZ_CP058214.1"/>
</dbReference>
<dbReference type="GO" id="GO:0009007">
    <property type="term" value="F:site-specific DNA-methyltransferase (adenine-specific) activity"/>
    <property type="evidence" value="ECO:0007669"/>
    <property type="project" value="UniProtKB-EC"/>
</dbReference>
<dbReference type="Gene3D" id="3.40.50.150">
    <property type="entry name" value="Vaccinia Virus protein VP39"/>
    <property type="match status" value="1"/>
</dbReference>
<comment type="similarity">
    <text evidence="1 5">Belongs to the N(4)/N(6)-methyltransferase family.</text>
</comment>
<accession>A0A7S8C7A3</accession>
<evidence type="ECO:0000313" key="8">
    <source>
        <dbReference type="Proteomes" id="UP000593594"/>
    </source>
</evidence>
<dbReference type="Proteomes" id="UP000593594">
    <property type="component" value="Chromosome"/>
</dbReference>
<dbReference type="PROSITE" id="PS00092">
    <property type="entry name" value="N6_MTASE"/>
    <property type="match status" value="1"/>
</dbReference>
<gene>
    <name evidence="7" type="ORF">HW532_19240</name>
</gene>
<feature type="domain" description="DNA methylase N-4/N-6" evidence="6">
    <location>
        <begin position="23"/>
        <end position="227"/>
    </location>
</feature>
<evidence type="ECO:0000256" key="3">
    <source>
        <dbReference type="ARBA" id="ARBA00022679"/>
    </source>
</evidence>
<dbReference type="InterPro" id="IPR002941">
    <property type="entry name" value="DNA_methylase_N4/N6"/>
</dbReference>
<evidence type="ECO:0000256" key="1">
    <source>
        <dbReference type="ARBA" id="ARBA00006594"/>
    </source>
</evidence>
<evidence type="ECO:0000256" key="5">
    <source>
        <dbReference type="RuleBase" id="RU362026"/>
    </source>
</evidence>
<dbReference type="AlphaFoldDB" id="A0A7S8C7A3"/>
<keyword evidence="2 7" id="KW-0489">Methyltransferase</keyword>
<dbReference type="EC" id="2.1.1.-" evidence="5"/>
<dbReference type="GO" id="GO:0032259">
    <property type="term" value="P:methylation"/>
    <property type="evidence" value="ECO:0007669"/>
    <property type="project" value="UniProtKB-KW"/>
</dbReference>
<proteinExistence type="inferred from homology"/>
<sequence>MHWQLHNTDAIAWLIDQSPDQFDALVTDPPYSSGGLHTKDRTADSANSKYVSSPGLYPEFAGENRDQFSYMQWSTLWLTAAHRTLKPGAPAMIFTDWRQLAVMSSAIQAAGFTLRGCIAWDKTEAVRPQKGRFRQQAEFILWGSKGPWHDKTGPTHPGVFRFPVTAGGPKRHTTGKPVPLMEALVKACPPGVVLDPFAGSASTGVATLRSGRHFVGVEREEAYYRIACERLSEEG</sequence>
<keyword evidence="8" id="KW-1185">Reference proteome</keyword>
<evidence type="ECO:0000313" key="7">
    <source>
        <dbReference type="EMBL" id="QPC44647.1"/>
    </source>
</evidence>
<comment type="catalytic activity">
    <reaction evidence="4">
        <text>a 2'-deoxyadenosine in DNA + S-adenosyl-L-methionine = an N(6)-methyl-2'-deoxyadenosine in DNA + S-adenosyl-L-homocysteine + H(+)</text>
        <dbReference type="Rhea" id="RHEA:15197"/>
        <dbReference type="Rhea" id="RHEA-COMP:12418"/>
        <dbReference type="Rhea" id="RHEA-COMP:12419"/>
        <dbReference type="ChEBI" id="CHEBI:15378"/>
        <dbReference type="ChEBI" id="CHEBI:57856"/>
        <dbReference type="ChEBI" id="CHEBI:59789"/>
        <dbReference type="ChEBI" id="CHEBI:90615"/>
        <dbReference type="ChEBI" id="CHEBI:90616"/>
        <dbReference type="EC" id="2.1.1.72"/>
    </reaction>
</comment>
<organism evidence="7 8">
    <name type="scientific">Kaustia mangrovi</name>
    <dbReference type="NCBI Taxonomy" id="2593653"/>
    <lineage>
        <taxon>Bacteria</taxon>
        <taxon>Pseudomonadati</taxon>
        <taxon>Pseudomonadota</taxon>
        <taxon>Alphaproteobacteria</taxon>
        <taxon>Hyphomicrobiales</taxon>
        <taxon>Parvibaculaceae</taxon>
        <taxon>Kaustia</taxon>
    </lineage>
</organism>
<dbReference type="InterPro" id="IPR001091">
    <property type="entry name" value="RM_Methyltransferase"/>
</dbReference>
<keyword evidence="3 7" id="KW-0808">Transferase</keyword>
<evidence type="ECO:0000256" key="4">
    <source>
        <dbReference type="ARBA" id="ARBA00047942"/>
    </source>
</evidence>
<dbReference type="InterPro" id="IPR002052">
    <property type="entry name" value="DNA_methylase_N6_adenine_CS"/>
</dbReference>
<dbReference type="KEGG" id="kmn:HW532_19240"/>
<dbReference type="PRINTS" id="PR00508">
    <property type="entry name" value="S21N4MTFRASE"/>
</dbReference>
<protein>
    <recommendedName>
        <fullName evidence="5">Methyltransferase</fullName>
        <ecNumber evidence="5">2.1.1.-</ecNumber>
    </recommendedName>
</protein>
<dbReference type="EMBL" id="CP058214">
    <property type="protein sequence ID" value="QPC44647.1"/>
    <property type="molecule type" value="Genomic_DNA"/>
</dbReference>
<dbReference type="GO" id="GO:0008170">
    <property type="term" value="F:N-methyltransferase activity"/>
    <property type="evidence" value="ECO:0007669"/>
    <property type="project" value="InterPro"/>
</dbReference>
<dbReference type="SUPFAM" id="SSF53335">
    <property type="entry name" value="S-adenosyl-L-methionine-dependent methyltransferases"/>
    <property type="match status" value="1"/>
</dbReference>
<name>A0A7S8C7A3_9HYPH</name>
<evidence type="ECO:0000259" key="6">
    <source>
        <dbReference type="Pfam" id="PF01555"/>
    </source>
</evidence>
<dbReference type="GO" id="GO:0003677">
    <property type="term" value="F:DNA binding"/>
    <property type="evidence" value="ECO:0007669"/>
    <property type="project" value="InterPro"/>
</dbReference>
<dbReference type="InterPro" id="IPR029063">
    <property type="entry name" value="SAM-dependent_MTases_sf"/>
</dbReference>